<dbReference type="InterPro" id="IPR020084">
    <property type="entry name" value="NUDIX_hydrolase_CS"/>
</dbReference>
<dbReference type="Gene3D" id="3.90.79.10">
    <property type="entry name" value="Nucleoside Triphosphate Pyrophosphohydrolase"/>
    <property type="match status" value="1"/>
</dbReference>
<dbReference type="AlphaFoldDB" id="A0A4R2P6P9"/>
<dbReference type="EMBL" id="SLXK01000008">
    <property type="protein sequence ID" value="TCP29834.1"/>
    <property type="molecule type" value="Genomic_DNA"/>
</dbReference>
<dbReference type="RefSeq" id="WP_132745455.1">
    <property type="nucleotide sequence ID" value="NZ_SLXK01000008.1"/>
</dbReference>
<evidence type="ECO:0000313" key="7">
    <source>
        <dbReference type="EMBL" id="TCP29834.1"/>
    </source>
</evidence>
<protein>
    <submittedName>
        <fullName evidence="7">8-oxo-dGTP diphosphatase</fullName>
    </submittedName>
</protein>
<evidence type="ECO:0000256" key="4">
    <source>
        <dbReference type="ARBA" id="ARBA00022801"/>
    </source>
</evidence>
<gene>
    <name evidence="7" type="ORF">EV207_108128</name>
</gene>
<dbReference type="Proteomes" id="UP000295416">
    <property type="component" value="Unassembled WGS sequence"/>
</dbReference>
<organism evidence="7 8">
    <name type="scientific">Scopulibacillus darangshiensis</name>
    <dbReference type="NCBI Taxonomy" id="442528"/>
    <lineage>
        <taxon>Bacteria</taxon>
        <taxon>Bacillati</taxon>
        <taxon>Bacillota</taxon>
        <taxon>Bacilli</taxon>
        <taxon>Bacillales</taxon>
        <taxon>Sporolactobacillaceae</taxon>
        <taxon>Scopulibacillus</taxon>
    </lineage>
</organism>
<dbReference type="InterPro" id="IPR015797">
    <property type="entry name" value="NUDIX_hydrolase-like_dom_sf"/>
</dbReference>
<evidence type="ECO:0000259" key="6">
    <source>
        <dbReference type="PROSITE" id="PS51462"/>
    </source>
</evidence>
<keyword evidence="4" id="KW-0378">Hydrolase</keyword>
<dbReference type="SUPFAM" id="SSF55811">
    <property type="entry name" value="Nudix"/>
    <property type="match status" value="1"/>
</dbReference>
<proteinExistence type="inferred from homology"/>
<comment type="cofactor">
    <cofactor evidence="1">
        <name>Mg(2+)</name>
        <dbReference type="ChEBI" id="CHEBI:18420"/>
    </cofactor>
</comment>
<name>A0A4R2P6P9_9BACL</name>
<evidence type="ECO:0000256" key="2">
    <source>
        <dbReference type="ARBA" id="ARBA00005582"/>
    </source>
</evidence>
<feature type="domain" description="Nudix hydrolase" evidence="6">
    <location>
        <begin position="1"/>
        <end position="132"/>
    </location>
</feature>
<dbReference type="GO" id="GO:0016818">
    <property type="term" value="F:hydrolase activity, acting on acid anhydrides, in phosphorus-containing anhydrides"/>
    <property type="evidence" value="ECO:0007669"/>
    <property type="project" value="TreeGrafter"/>
</dbReference>
<sequence>MYKYTIAFIRQKDNILMLNREKSPWKGSWNGVGGKIEPGETPLKAIVREIQEEADLDVPSPDFKGAVTWNVDGENSGGMYVYAAVIERDVYYDTPIQTNEGILDWKNIDWLLDVENTGVVKTVPYFLERVLNDETCHEYRCVFENDNLTACEVLTYAGIREADFISL</sequence>
<evidence type="ECO:0000256" key="5">
    <source>
        <dbReference type="ARBA" id="ARBA00022842"/>
    </source>
</evidence>
<dbReference type="PROSITE" id="PS00893">
    <property type="entry name" value="NUDIX_BOX"/>
    <property type="match status" value="1"/>
</dbReference>
<keyword evidence="8" id="KW-1185">Reference proteome</keyword>
<dbReference type="OrthoDB" id="9131041at2"/>
<dbReference type="GO" id="GO:0005737">
    <property type="term" value="C:cytoplasm"/>
    <property type="evidence" value="ECO:0007669"/>
    <property type="project" value="TreeGrafter"/>
</dbReference>
<evidence type="ECO:0000256" key="3">
    <source>
        <dbReference type="ARBA" id="ARBA00022723"/>
    </source>
</evidence>
<keyword evidence="3" id="KW-0479">Metal-binding</keyword>
<dbReference type="PANTHER" id="PTHR43758">
    <property type="entry name" value="7,8-DIHYDRO-8-OXOGUANINE TRIPHOSPHATASE"/>
    <property type="match status" value="1"/>
</dbReference>
<dbReference type="Pfam" id="PF00293">
    <property type="entry name" value="NUDIX"/>
    <property type="match status" value="1"/>
</dbReference>
<dbReference type="CDD" id="cd18886">
    <property type="entry name" value="NUDIX_MutT_Nudt1"/>
    <property type="match status" value="1"/>
</dbReference>
<dbReference type="PANTHER" id="PTHR43758:SF2">
    <property type="entry name" value="OXIDIZED PURINE NUCLEOSIDE TRIPHOSPHATE HYDROLASE"/>
    <property type="match status" value="1"/>
</dbReference>
<reference evidence="7 8" key="1">
    <citation type="submission" date="2019-03" db="EMBL/GenBank/DDBJ databases">
        <title>Genomic Encyclopedia of Type Strains, Phase IV (KMG-IV): sequencing the most valuable type-strain genomes for metagenomic binning, comparative biology and taxonomic classification.</title>
        <authorList>
            <person name="Goeker M."/>
        </authorList>
    </citation>
    <scope>NUCLEOTIDE SEQUENCE [LARGE SCALE GENOMIC DNA]</scope>
    <source>
        <strain evidence="7 8">DSM 19377</strain>
    </source>
</reference>
<accession>A0A4R2P6P9</accession>
<dbReference type="GO" id="GO:0046872">
    <property type="term" value="F:metal ion binding"/>
    <property type="evidence" value="ECO:0007669"/>
    <property type="project" value="UniProtKB-KW"/>
</dbReference>
<comment type="caution">
    <text evidence="7">The sequence shown here is derived from an EMBL/GenBank/DDBJ whole genome shotgun (WGS) entry which is preliminary data.</text>
</comment>
<comment type="similarity">
    <text evidence="2">Belongs to the Nudix hydrolase family.</text>
</comment>
<dbReference type="PROSITE" id="PS51462">
    <property type="entry name" value="NUDIX"/>
    <property type="match status" value="1"/>
</dbReference>
<evidence type="ECO:0000313" key="8">
    <source>
        <dbReference type="Proteomes" id="UP000295416"/>
    </source>
</evidence>
<keyword evidence="5" id="KW-0460">Magnesium</keyword>
<dbReference type="InterPro" id="IPR000086">
    <property type="entry name" value="NUDIX_hydrolase_dom"/>
</dbReference>
<evidence type="ECO:0000256" key="1">
    <source>
        <dbReference type="ARBA" id="ARBA00001946"/>
    </source>
</evidence>